<feature type="short sequence motif" description="Histidine triad motif" evidence="1">
    <location>
        <begin position="97"/>
        <end position="101"/>
    </location>
</feature>
<dbReference type="AlphaFoldDB" id="A0A7Z0WJ07"/>
<dbReference type="InterPro" id="IPR011146">
    <property type="entry name" value="HIT-like"/>
</dbReference>
<evidence type="ECO:0000313" key="4">
    <source>
        <dbReference type="Proteomes" id="UP000185696"/>
    </source>
</evidence>
<dbReference type="GO" id="GO:0009117">
    <property type="term" value="P:nucleotide metabolic process"/>
    <property type="evidence" value="ECO:0007669"/>
    <property type="project" value="TreeGrafter"/>
</dbReference>
<dbReference type="PANTHER" id="PTHR46648:SF1">
    <property type="entry name" value="ADENOSINE 5'-MONOPHOSPHORAMIDASE HNT1"/>
    <property type="match status" value="1"/>
</dbReference>
<comment type="caution">
    <text evidence="3">The sequence shown here is derived from an EMBL/GenBank/DDBJ whole genome shotgun (WGS) entry which is preliminary data.</text>
</comment>
<dbReference type="RefSeq" id="WP_075135623.1">
    <property type="nucleotide sequence ID" value="NZ_MSIF01000014.1"/>
</dbReference>
<dbReference type="PROSITE" id="PS51084">
    <property type="entry name" value="HIT_2"/>
    <property type="match status" value="1"/>
</dbReference>
<dbReference type="SUPFAM" id="SSF54197">
    <property type="entry name" value="HIT-like"/>
    <property type="match status" value="1"/>
</dbReference>
<name>A0A7Z0WJ07_9PSEU</name>
<dbReference type="Pfam" id="PF01230">
    <property type="entry name" value="HIT"/>
    <property type="match status" value="1"/>
</dbReference>
<dbReference type="Gene3D" id="3.30.428.10">
    <property type="entry name" value="HIT-like"/>
    <property type="match status" value="1"/>
</dbReference>
<evidence type="ECO:0000259" key="2">
    <source>
        <dbReference type="PROSITE" id="PS51084"/>
    </source>
</evidence>
<dbReference type="InterPro" id="IPR036265">
    <property type="entry name" value="HIT-like_sf"/>
</dbReference>
<gene>
    <name evidence="3" type="ORF">BLA60_26020</name>
</gene>
<dbReference type="PANTHER" id="PTHR46648">
    <property type="entry name" value="HIT FAMILY PROTEIN 1"/>
    <property type="match status" value="1"/>
</dbReference>
<dbReference type="InterPro" id="IPR001310">
    <property type="entry name" value="Histidine_triad_HIT"/>
</dbReference>
<dbReference type="Proteomes" id="UP000185696">
    <property type="component" value="Unassembled WGS sequence"/>
</dbReference>
<sequence>MDCYICAKHWDPAGQVDGDDLVVVSHVAHDAPGQDGAPVYLGHLVVEPRRHVAGLGDLTGDEAAALGRWLARAADALRTDAGAEHVYSMVVGHQIDHLHVHLVPRYPGTPREYWWSRLGEWPDAPLGDVADVARVVSGLRAHLQRQGR</sequence>
<reference evidence="3 4" key="1">
    <citation type="submission" date="2016-12" db="EMBL/GenBank/DDBJ databases">
        <title>The draft genome sequence of Actinophytocola xinjiangensis.</title>
        <authorList>
            <person name="Wang W."/>
            <person name="Yuan L."/>
        </authorList>
    </citation>
    <scope>NUCLEOTIDE SEQUENCE [LARGE SCALE GENOMIC DNA]</scope>
    <source>
        <strain evidence="3 4">CGMCC 4.4663</strain>
    </source>
</reference>
<accession>A0A7Z0WJ07</accession>
<proteinExistence type="predicted"/>
<organism evidence="3 4">
    <name type="scientific">Actinophytocola xinjiangensis</name>
    <dbReference type="NCBI Taxonomy" id="485602"/>
    <lineage>
        <taxon>Bacteria</taxon>
        <taxon>Bacillati</taxon>
        <taxon>Actinomycetota</taxon>
        <taxon>Actinomycetes</taxon>
        <taxon>Pseudonocardiales</taxon>
        <taxon>Pseudonocardiaceae</taxon>
    </lineage>
</organism>
<dbReference type="GO" id="GO:0003824">
    <property type="term" value="F:catalytic activity"/>
    <property type="evidence" value="ECO:0007669"/>
    <property type="project" value="InterPro"/>
</dbReference>
<keyword evidence="4" id="KW-1185">Reference proteome</keyword>
<dbReference type="EMBL" id="MSIF01000014">
    <property type="protein sequence ID" value="OLF07783.1"/>
    <property type="molecule type" value="Genomic_DNA"/>
</dbReference>
<protein>
    <recommendedName>
        <fullName evidence="2">HIT domain-containing protein</fullName>
    </recommendedName>
</protein>
<evidence type="ECO:0000256" key="1">
    <source>
        <dbReference type="PROSITE-ProRule" id="PRU00464"/>
    </source>
</evidence>
<evidence type="ECO:0000313" key="3">
    <source>
        <dbReference type="EMBL" id="OLF07783.1"/>
    </source>
</evidence>
<feature type="domain" description="HIT" evidence="2">
    <location>
        <begin position="35"/>
        <end position="112"/>
    </location>
</feature>